<evidence type="ECO:0000259" key="2">
    <source>
        <dbReference type="PROSITE" id="PS51755"/>
    </source>
</evidence>
<gene>
    <name evidence="3" type="ORF">S01H1_11827</name>
</gene>
<sequence length="226" mass="24953">AAEQVSWLLDATAAIAKAFGAQEGFVERIEALAERVQLGVTEAVLPLARLHLPELTRSTLAALEAQQLHTAETISEAPEAALRTWMPSSTAHTVRTWAQRNVKRSNTTAEIIQPKVALVVDDTHPGQIFVDDEAVPLQEKQYRLIRTLAAHPGQCVPYDTIYKSVWGDAIVESNQMHFQKRKLLDRIKRAAPHRAKLVTTVPKRGFVLNLSLKEVVVRGESISSAA</sequence>
<dbReference type="Gene3D" id="1.10.3380.20">
    <property type="match status" value="1"/>
</dbReference>
<evidence type="ECO:0000313" key="3">
    <source>
        <dbReference type="EMBL" id="GAF82481.1"/>
    </source>
</evidence>
<accession>X0T595</accession>
<dbReference type="GO" id="GO:0000160">
    <property type="term" value="P:phosphorelay signal transduction system"/>
    <property type="evidence" value="ECO:0007669"/>
    <property type="project" value="InterPro"/>
</dbReference>
<dbReference type="EMBL" id="BARS01006044">
    <property type="protein sequence ID" value="GAF82481.1"/>
    <property type="molecule type" value="Genomic_DNA"/>
</dbReference>
<protein>
    <recommendedName>
        <fullName evidence="2">OmpR/PhoB-type domain-containing protein</fullName>
    </recommendedName>
</protein>
<feature type="non-terminal residue" evidence="3">
    <location>
        <position position="1"/>
    </location>
</feature>
<dbReference type="GO" id="GO:0006355">
    <property type="term" value="P:regulation of DNA-templated transcription"/>
    <property type="evidence" value="ECO:0007669"/>
    <property type="project" value="InterPro"/>
</dbReference>
<dbReference type="SMART" id="SM00862">
    <property type="entry name" value="Trans_reg_C"/>
    <property type="match status" value="1"/>
</dbReference>
<dbReference type="PROSITE" id="PS51755">
    <property type="entry name" value="OMPR_PHOB"/>
    <property type="match status" value="1"/>
</dbReference>
<keyword evidence="1" id="KW-0238">DNA-binding</keyword>
<comment type="caution">
    <text evidence="3">The sequence shown here is derived from an EMBL/GenBank/DDBJ whole genome shotgun (WGS) entry which is preliminary data.</text>
</comment>
<dbReference type="InterPro" id="IPR016032">
    <property type="entry name" value="Sig_transdc_resp-reg_C-effctor"/>
</dbReference>
<reference evidence="3" key="1">
    <citation type="journal article" date="2014" name="Front. Microbiol.">
        <title>High frequency of phylogenetically diverse reductive dehalogenase-homologous genes in deep subseafloor sedimentary metagenomes.</title>
        <authorList>
            <person name="Kawai M."/>
            <person name="Futagami T."/>
            <person name="Toyoda A."/>
            <person name="Takaki Y."/>
            <person name="Nishi S."/>
            <person name="Hori S."/>
            <person name="Arai W."/>
            <person name="Tsubouchi T."/>
            <person name="Morono Y."/>
            <person name="Uchiyama I."/>
            <person name="Ito T."/>
            <person name="Fujiyama A."/>
            <person name="Inagaki F."/>
            <person name="Takami H."/>
        </authorList>
    </citation>
    <scope>NUCLEOTIDE SEQUENCE</scope>
    <source>
        <strain evidence="3">Expedition CK06-06</strain>
    </source>
</reference>
<organism evidence="3">
    <name type="scientific">marine sediment metagenome</name>
    <dbReference type="NCBI Taxonomy" id="412755"/>
    <lineage>
        <taxon>unclassified sequences</taxon>
        <taxon>metagenomes</taxon>
        <taxon>ecological metagenomes</taxon>
    </lineage>
</organism>
<dbReference type="AlphaFoldDB" id="X0T595"/>
<dbReference type="GO" id="GO:0003677">
    <property type="term" value="F:DNA binding"/>
    <property type="evidence" value="ECO:0007669"/>
    <property type="project" value="UniProtKB-KW"/>
</dbReference>
<evidence type="ECO:0000256" key="1">
    <source>
        <dbReference type="ARBA" id="ARBA00023125"/>
    </source>
</evidence>
<dbReference type="CDD" id="cd00383">
    <property type="entry name" value="trans_reg_C"/>
    <property type="match status" value="1"/>
</dbReference>
<name>X0T595_9ZZZZ</name>
<dbReference type="SUPFAM" id="SSF46894">
    <property type="entry name" value="C-terminal effector domain of the bipartite response regulators"/>
    <property type="match status" value="1"/>
</dbReference>
<dbReference type="InterPro" id="IPR036388">
    <property type="entry name" value="WH-like_DNA-bd_sf"/>
</dbReference>
<proteinExistence type="predicted"/>
<feature type="domain" description="OmpR/PhoB-type" evidence="2">
    <location>
        <begin position="106"/>
        <end position="210"/>
    </location>
</feature>
<dbReference type="InterPro" id="IPR001867">
    <property type="entry name" value="OmpR/PhoB-type_DNA-bd"/>
</dbReference>
<dbReference type="Gene3D" id="1.10.10.10">
    <property type="entry name" value="Winged helix-like DNA-binding domain superfamily/Winged helix DNA-binding domain"/>
    <property type="match status" value="1"/>
</dbReference>
<dbReference type="Pfam" id="PF00486">
    <property type="entry name" value="Trans_reg_C"/>
    <property type="match status" value="1"/>
</dbReference>